<feature type="domain" description="PDZ" evidence="11">
    <location>
        <begin position="166"/>
        <end position="239"/>
    </location>
</feature>
<dbReference type="InterPro" id="IPR036034">
    <property type="entry name" value="PDZ_sf"/>
</dbReference>
<evidence type="ECO:0000313" key="12">
    <source>
        <dbReference type="EMBL" id="KAF9672567.1"/>
    </source>
</evidence>
<dbReference type="AlphaFoldDB" id="A0A835JMP8"/>
<dbReference type="GO" id="GO:0004252">
    <property type="term" value="F:serine-type endopeptidase activity"/>
    <property type="evidence" value="ECO:0007669"/>
    <property type="project" value="UniProtKB-EC"/>
</dbReference>
<dbReference type="GO" id="GO:0006508">
    <property type="term" value="P:proteolysis"/>
    <property type="evidence" value="ECO:0007669"/>
    <property type="project" value="UniProtKB-KW"/>
</dbReference>
<dbReference type="InterPro" id="IPR041489">
    <property type="entry name" value="PDZ_6"/>
</dbReference>
<proteinExistence type="inferred from homology"/>
<evidence type="ECO:0000256" key="8">
    <source>
        <dbReference type="ARBA" id="ARBA00060065"/>
    </source>
</evidence>
<protein>
    <recommendedName>
        <fullName evidence="9">C-terminal processing peptidase</fullName>
        <ecNumber evidence="9">3.4.21.102</ecNumber>
    </recommendedName>
</protein>
<dbReference type="EMBL" id="JADGMS010000011">
    <property type="protein sequence ID" value="KAF9672567.1"/>
    <property type="molecule type" value="Genomic_DNA"/>
</dbReference>
<name>A0A835JMP8_9ROSI</name>
<evidence type="ECO:0000256" key="3">
    <source>
        <dbReference type="ARBA" id="ARBA00022670"/>
    </source>
</evidence>
<feature type="transmembrane region" description="Helical" evidence="10">
    <location>
        <begin position="303"/>
        <end position="322"/>
    </location>
</feature>
<organism evidence="12 13">
    <name type="scientific">Salix dunnii</name>
    <dbReference type="NCBI Taxonomy" id="1413687"/>
    <lineage>
        <taxon>Eukaryota</taxon>
        <taxon>Viridiplantae</taxon>
        <taxon>Streptophyta</taxon>
        <taxon>Embryophyta</taxon>
        <taxon>Tracheophyta</taxon>
        <taxon>Spermatophyta</taxon>
        <taxon>Magnoliopsida</taxon>
        <taxon>eudicotyledons</taxon>
        <taxon>Gunneridae</taxon>
        <taxon>Pentapetalae</taxon>
        <taxon>rosids</taxon>
        <taxon>fabids</taxon>
        <taxon>Malpighiales</taxon>
        <taxon>Salicaceae</taxon>
        <taxon>Saliceae</taxon>
        <taxon>Salix</taxon>
    </lineage>
</organism>
<keyword evidence="3" id="KW-0645">Protease</keyword>
<dbReference type="PANTHER" id="PTHR32060">
    <property type="entry name" value="TAIL-SPECIFIC PROTEASE"/>
    <property type="match status" value="1"/>
</dbReference>
<reference evidence="12 13" key="1">
    <citation type="submission" date="2020-10" db="EMBL/GenBank/DDBJ databases">
        <title>Plant Genome Project.</title>
        <authorList>
            <person name="Zhang R.-G."/>
        </authorList>
    </citation>
    <scope>NUCLEOTIDE SEQUENCE [LARGE SCALE GENOMIC DNA]</scope>
    <source>
        <strain evidence="12">FAFU-HL-1</strain>
        <tissue evidence="12">Leaf</tissue>
    </source>
</reference>
<dbReference type="InterPro" id="IPR005151">
    <property type="entry name" value="Tail-specific_protease"/>
</dbReference>
<evidence type="ECO:0000256" key="6">
    <source>
        <dbReference type="ARBA" id="ARBA00023078"/>
    </source>
</evidence>
<keyword evidence="4" id="KW-0378">Hydrolase</keyword>
<dbReference type="SMART" id="SM00228">
    <property type="entry name" value="PDZ"/>
    <property type="match status" value="1"/>
</dbReference>
<dbReference type="EC" id="3.4.21.102" evidence="9"/>
<dbReference type="FunFam" id="3.30.750.44:FF:000002">
    <property type="entry name" value="carboxyl-terminal-processing peptidase 2, chloroplastic"/>
    <property type="match status" value="1"/>
</dbReference>
<evidence type="ECO:0000259" key="11">
    <source>
        <dbReference type="PROSITE" id="PS50106"/>
    </source>
</evidence>
<evidence type="ECO:0000256" key="5">
    <source>
        <dbReference type="ARBA" id="ARBA00022825"/>
    </source>
</evidence>
<evidence type="ECO:0000313" key="13">
    <source>
        <dbReference type="Proteomes" id="UP000657918"/>
    </source>
</evidence>
<evidence type="ECO:0000256" key="1">
    <source>
        <dbReference type="ARBA" id="ARBA00004456"/>
    </source>
</evidence>
<dbReference type="Gene3D" id="2.30.42.10">
    <property type="match status" value="1"/>
</dbReference>
<dbReference type="Pfam" id="PF03572">
    <property type="entry name" value="Peptidase_S41"/>
    <property type="match status" value="1"/>
</dbReference>
<gene>
    <name evidence="12" type="ORF">SADUNF_Sadunf11G0055600</name>
</gene>
<dbReference type="Pfam" id="PF17820">
    <property type="entry name" value="PDZ_6"/>
    <property type="match status" value="1"/>
</dbReference>
<dbReference type="FunFam" id="2.30.42.10:FF:000146">
    <property type="entry name" value="Carboxyl-terminal-processing peptidase 1, chloroplastic"/>
    <property type="match status" value="1"/>
</dbReference>
<dbReference type="PANTHER" id="PTHR32060:SF31">
    <property type="entry name" value="CARBOXYL-TERMINAL-PROCESSING PEPTIDASE 1, CHLOROPLASTIC"/>
    <property type="match status" value="1"/>
</dbReference>
<dbReference type="Gene3D" id="3.90.226.10">
    <property type="entry name" value="2-enoyl-CoA Hydratase, Chain A, domain 1"/>
    <property type="match status" value="1"/>
</dbReference>
<dbReference type="GO" id="GO:0009543">
    <property type="term" value="C:chloroplast thylakoid lumen"/>
    <property type="evidence" value="ECO:0007669"/>
    <property type="project" value="UniProtKB-SubCell"/>
</dbReference>
<comment type="catalytic activity">
    <reaction evidence="7">
        <text>The enzyme shows specific recognition of a C-terminal tripeptide, Xaa-Yaa-Zaa, in which Xaa is preferably Ala or Leu, Yaa is preferably Ala or Tyr, and Zaa is preferably Ala, but then cleaves at a variable distance from the C-terminus. A typical cleavage is -Ala-Ala-|-Arg-Ala-Ala-Lys-Glu-Asn-Tyr-Ala-Leu-Ala-Ala.</text>
        <dbReference type="EC" id="3.4.21.102"/>
    </reaction>
</comment>
<accession>A0A835JMP8</accession>
<dbReference type="SUPFAM" id="SSF52096">
    <property type="entry name" value="ClpP/crotonase"/>
    <property type="match status" value="1"/>
</dbReference>
<dbReference type="InterPro" id="IPR001478">
    <property type="entry name" value="PDZ"/>
</dbReference>
<dbReference type="Proteomes" id="UP000657918">
    <property type="component" value="Chromosome 11"/>
</dbReference>
<keyword evidence="13" id="KW-1185">Reference proteome</keyword>
<keyword evidence="10" id="KW-1133">Transmembrane helix</keyword>
<dbReference type="Gene3D" id="3.30.750.44">
    <property type="match status" value="1"/>
</dbReference>
<dbReference type="PROSITE" id="PS50106">
    <property type="entry name" value="PDZ"/>
    <property type="match status" value="1"/>
</dbReference>
<evidence type="ECO:0000256" key="7">
    <source>
        <dbReference type="ARBA" id="ARBA00051784"/>
    </source>
</evidence>
<evidence type="ECO:0000256" key="10">
    <source>
        <dbReference type="SAM" id="Phobius"/>
    </source>
</evidence>
<keyword evidence="10" id="KW-0472">Membrane</keyword>
<comment type="function">
    <text evidence="8">Protease involved in the C-terminal processing of the chloroplastic D1 protein of photosystem II. This proteolytic processing is necessary to allow the light-driven assembly of the tetranuclear manganese cluster, which is responsible for photosynthetic water oxidation.</text>
</comment>
<sequence>MMSACLFNSPPTLLLPTPTKRTLTCILDANNNWTKKTLLGGAITGALSINLLLSSPSLLALESPSPSLLQSQSTDYLCRQEETQQDFKVENEAPQVVTNEGIVEEAWEIVNDSFLDSGRRRWNPQTWQQKKEDILSGSIQSRAKAHEIIRRMLASLGDPYTRFLSPAEFSKMGRYDISGIGINLREIPDENGEVKLKVLGLLLDGPAYSAGVRQSDELLSVNGEDVKGKSAFEVSSLLQGPNETSVTIKVKHGNCGPIQSIEVQRQLVARTPVFYRLEQIDGNNTSVGYIRLREFNALARKDLVIGIISLGSCYVVLAGLIVNDDYAAMKRLQDRGASYFILDLRDNLGGLVQQVKELEHMLKEDLEMEIERISHSHTRGHLFVGHRYNAFLEKLKMRRKIVEIAAKCLTNVFDELEVAWR</sequence>
<evidence type="ECO:0000256" key="2">
    <source>
        <dbReference type="ARBA" id="ARBA00009179"/>
    </source>
</evidence>
<dbReference type="SUPFAM" id="SSF50156">
    <property type="entry name" value="PDZ domain-like"/>
    <property type="match status" value="1"/>
</dbReference>
<comment type="subcellular location">
    <subcellularLocation>
        <location evidence="1">Plastid</location>
        <location evidence="1">Chloroplast thylakoid lumen</location>
    </subcellularLocation>
</comment>
<dbReference type="OrthoDB" id="43580at2759"/>
<keyword evidence="10" id="KW-0812">Transmembrane</keyword>
<comment type="similarity">
    <text evidence="2">Belongs to the peptidase S41A family.</text>
</comment>
<keyword evidence="6" id="KW-0793">Thylakoid</keyword>
<evidence type="ECO:0000256" key="4">
    <source>
        <dbReference type="ARBA" id="ARBA00022801"/>
    </source>
</evidence>
<keyword evidence="5" id="KW-0720">Serine protease</keyword>
<dbReference type="InterPro" id="IPR029045">
    <property type="entry name" value="ClpP/crotonase-like_dom_sf"/>
</dbReference>
<dbReference type="CDD" id="cd06782">
    <property type="entry name" value="cpPDZ_CPP-like"/>
    <property type="match status" value="1"/>
</dbReference>
<comment type="caution">
    <text evidence="12">The sequence shown here is derived from an EMBL/GenBank/DDBJ whole genome shotgun (WGS) entry which is preliminary data.</text>
</comment>
<evidence type="ECO:0000256" key="9">
    <source>
        <dbReference type="ARBA" id="ARBA00066637"/>
    </source>
</evidence>